<evidence type="ECO:0000256" key="9">
    <source>
        <dbReference type="PROSITE-ProRule" id="PRU00703"/>
    </source>
</evidence>
<evidence type="ECO:0000256" key="1">
    <source>
        <dbReference type="ARBA" id="ARBA00004651"/>
    </source>
</evidence>
<dbReference type="Pfam" id="PF01595">
    <property type="entry name" value="CNNM"/>
    <property type="match status" value="1"/>
</dbReference>
<keyword evidence="6 10" id="KW-1133">Transmembrane helix</keyword>
<dbReference type="GO" id="GO:0050660">
    <property type="term" value="F:flavin adenine dinucleotide binding"/>
    <property type="evidence" value="ECO:0007669"/>
    <property type="project" value="InterPro"/>
</dbReference>
<keyword evidence="8 10" id="KW-0472">Membrane</keyword>
<feature type="domain" description="CBS" evidence="12">
    <location>
        <begin position="207"/>
        <end position="267"/>
    </location>
</feature>
<reference evidence="14" key="2">
    <citation type="journal article" date="2021" name="PeerJ">
        <title>Extensive microbial diversity within the chicken gut microbiome revealed by metagenomics and culture.</title>
        <authorList>
            <person name="Gilroy R."/>
            <person name="Ravi A."/>
            <person name="Getino M."/>
            <person name="Pursley I."/>
            <person name="Horton D.L."/>
            <person name="Alikhan N.F."/>
            <person name="Baker D."/>
            <person name="Gharbi K."/>
            <person name="Hall N."/>
            <person name="Watson M."/>
            <person name="Adriaenssens E.M."/>
            <person name="Foster-Nyarko E."/>
            <person name="Jarju S."/>
            <person name="Secka A."/>
            <person name="Antonio M."/>
            <person name="Oren A."/>
            <person name="Chaudhuri R.R."/>
            <person name="La Ragione R."/>
            <person name="Hildebrand F."/>
            <person name="Pallen M.J."/>
        </authorList>
    </citation>
    <scope>NUCLEOTIDE SEQUENCE</scope>
    <source>
        <strain evidence="14">ChiBcec6-7307</strain>
    </source>
</reference>
<comment type="caution">
    <text evidence="14">The sequence shown here is derived from an EMBL/GenBank/DDBJ whole genome shotgun (WGS) entry which is preliminary data.</text>
</comment>
<dbReference type="InterPro" id="IPR005170">
    <property type="entry name" value="Transptr-assoc_dom"/>
</dbReference>
<dbReference type="Proteomes" id="UP000886889">
    <property type="component" value="Unassembled WGS sequence"/>
</dbReference>
<feature type="transmembrane region" description="Helical" evidence="11">
    <location>
        <begin position="61"/>
        <end position="85"/>
    </location>
</feature>
<dbReference type="GO" id="GO:0005886">
    <property type="term" value="C:plasma membrane"/>
    <property type="evidence" value="ECO:0007669"/>
    <property type="project" value="UniProtKB-SubCell"/>
</dbReference>
<dbReference type="SUPFAM" id="SSF54631">
    <property type="entry name" value="CBS-domain pair"/>
    <property type="match status" value="1"/>
</dbReference>
<keyword evidence="7 9" id="KW-0129">CBS domain</keyword>
<feature type="transmembrane region" description="Helical" evidence="11">
    <location>
        <begin position="130"/>
        <end position="153"/>
    </location>
</feature>
<evidence type="ECO:0000256" key="8">
    <source>
        <dbReference type="ARBA" id="ARBA00023136"/>
    </source>
</evidence>
<dbReference type="Gene3D" id="3.30.465.10">
    <property type="match status" value="1"/>
</dbReference>
<dbReference type="SMART" id="SM01091">
    <property type="entry name" value="CorC_HlyC"/>
    <property type="match status" value="1"/>
</dbReference>
<protein>
    <submittedName>
        <fullName evidence="14">HlyC/CorC family transporter</fullName>
    </submittedName>
</protein>
<dbReference type="CDD" id="cd04590">
    <property type="entry name" value="CBS_pair_CorC_HlyC_assoc"/>
    <property type="match status" value="1"/>
</dbReference>
<reference evidence="14" key="1">
    <citation type="submission" date="2020-10" db="EMBL/GenBank/DDBJ databases">
        <authorList>
            <person name="Gilroy R."/>
        </authorList>
    </citation>
    <scope>NUCLEOTIDE SEQUENCE</scope>
    <source>
        <strain evidence="14">ChiBcec6-7307</strain>
    </source>
</reference>
<keyword evidence="3" id="KW-1003">Cell membrane</keyword>
<dbReference type="InterPro" id="IPR016169">
    <property type="entry name" value="FAD-bd_PCMH_sub2"/>
</dbReference>
<dbReference type="AlphaFoldDB" id="A0A9D1P074"/>
<evidence type="ECO:0000313" key="14">
    <source>
        <dbReference type="EMBL" id="HIV24045.1"/>
    </source>
</evidence>
<dbReference type="InterPro" id="IPR036318">
    <property type="entry name" value="FAD-bd_PCMH-like_sf"/>
</dbReference>
<evidence type="ECO:0000259" key="12">
    <source>
        <dbReference type="PROSITE" id="PS51371"/>
    </source>
</evidence>
<dbReference type="InterPro" id="IPR000644">
    <property type="entry name" value="CBS_dom"/>
</dbReference>
<evidence type="ECO:0000256" key="4">
    <source>
        <dbReference type="ARBA" id="ARBA00022692"/>
    </source>
</evidence>
<accession>A0A9D1P074</accession>
<dbReference type="PROSITE" id="PS51371">
    <property type="entry name" value="CBS"/>
    <property type="match status" value="2"/>
</dbReference>
<comment type="subcellular location">
    <subcellularLocation>
        <location evidence="1">Cell membrane</location>
        <topology evidence="1">Multi-pass membrane protein</topology>
    </subcellularLocation>
</comment>
<gene>
    <name evidence="14" type="ORF">IAC80_08945</name>
</gene>
<evidence type="ECO:0000256" key="10">
    <source>
        <dbReference type="PROSITE-ProRule" id="PRU01193"/>
    </source>
</evidence>
<dbReference type="FunFam" id="3.10.580.10:FF:000002">
    <property type="entry name" value="Magnesium/cobalt efflux protein CorC"/>
    <property type="match status" value="1"/>
</dbReference>
<dbReference type="Pfam" id="PF00571">
    <property type="entry name" value="CBS"/>
    <property type="match status" value="2"/>
</dbReference>
<evidence type="ECO:0000259" key="13">
    <source>
        <dbReference type="PROSITE" id="PS51846"/>
    </source>
</evidence>
<dbReference type="InterPro" id="IPR002550">
    <property type="entry name" value="CNNM"/>
</dbReference>
<dbReference type="PANTHER" id="PTHR22777:SF32">
    <property type="entry name" value="UPF0053 INNER MEMBRANE PROTEIN YFJD"/>
    <property type="match status" value="1"/>
</dbReference>
<dbReference type="PANTHER" id="PTHR22777">
    <property type="entry name" value="HEMOLYSIN-RELATED"/>
    <property type="match status" value="1"/>
</dbReference>
<dbReference type="InterPro" id="IPR046342">
    <property type="entry name" value="CBS_dom_sf"/>
</dbReference>
<name>A0A9D1P074_9FIRM</name>
<comment type="similarity">
    <text evidence="2">Belongs to the UPF0053 family.</text>
</comment>
<evidence type="ECO:0000256" key="7">
    <source>
        <dbReference type="ARBA" id="ARBA00023122"/>
    </source>
</evidence>
<evidence type="ECO:0000256" key="2">
    <source>
        <dbReference type="ARBA" id="ARBA00006337"/>
    </source>
</evidence>
<dbReference type="InterPro" id="IPR044751">
    <property type="entry name" value="Ion_transp-like_CBS"/>
</dbReference>
<evidence type="ECO:0000256" key="5">
    <source>
        <dbReference type="ARBA" id="ARBA00022737"/>
    </source>
</evidence>
<dbReference type="SUPFAM" id="SSF56176">
    <property type="entry name" value="FAD-binding/transporter-associated domain-like"/>
    <property type="match status" value="1"/>
</dbReference>
<feature type="transmembrane region" description="Helical" evidence="11">
    <location>
        <begin position="92"/>
        <end position="110"/>
    </location>
</feature>
<proteinExistence type="inferred from homology"/>
<feature type="domain" description="CBS" evidence="12">
    <location>
        <begin position="270"/>
        <end position="327"/>
    </location>
</feature>
<dbReference type="Gene3D" id="3.10.580.10">
    <property type="entry name" value="CBS-domain"/>
    <property type="match status" value="1"/>
</dbReference>
<dbReference type="Pfam" id="PF03471">
    <property type="entry name" value="CorC_HlyC"/>
    <property type="match status" value="1"/>
</dbReference>
<dbReference type="PROSITE" id="PS51846">
    <property type="entry name" value="CNNM"/>
    <property type="match status" value="1"/>
</dbReference>
<keyword evidence="4 10" id="KW-0812">Transmembrane</keyword>
<organism evidence="14 15">
    <name type="scientific">Candidatus Merdiplasma excrementigallinarum</name>
    <dbReference type="NCBI Taxonomy" id="2840864"/>
    <lineage>
        <taxon>Bacteria</taxon>
        <taxon>Bacillati</taxon>
        <taxon>Bacillota</taxon>
        <taxon>Clostridia</taxon>
        <taxon>Lachnospirales</taxon>
        <taxon>Lachnospiraceae</taxon>
        <taxon>Lachnospiraceae incertae sedis</taxon>
        <taxon>Candidatus Merdiplasma</taxon>
    </lineage>
</organism>
<evidence type="ECO:0000256" key="11">
    <source>
        <dbReference type="SAM" id="Phobius"/>
    </source>
</evidence>
<dbReference type="EMBL" id="DVOS01000074">
    <property type="protein sequence ID" value="HIV24045.1"/>
    <property type="molecule type" value="Genomic_DNA"/>
</dbReference>
<dbReference type="SMART" id="SM00116">
    <property type="entry name" value="CBS"/>
    <property type="match status" value="1"/>
</dbReference>
<evidence type="ECO:0000256" key="6">
    <source>
        <dbReference type="ARBA" id="ARBA00022989"/>
    </source>
</evidence>
<feature type="domain" description="CNNM transmembrane" evidence="13">
    <location>
        <begin position="1"/>
        <end position="188"/>
    </location>
</feature>
<evidence type="ECO:0000256" key="3">
    <source>
        <dbReference type="ARBA" id="ARBA00022475"/>
    </source>
</evidence>
<keyword evidence="5" id="KW-0677">Repeat</keyword>
<sequence length="426" mass="47636">MDSGDAVQLTVLAVLLLLSAFFSSAETAVTTVSKIRIKSLADEGNRRACTLIKIMEKPEKMISTILVGDTLVNVSAACLAAFMALKHFERGGLLLAIGGMALLILLFGEVAPKTLGTIRAEGLALAYSPLIWFVMRLLTPLVFLVSRLSSLFLRPFREKLPKNSSLTEEELRTMVDVGHEEGVIESEERQMINNIFDFGASQAKDIMVPRVDMVSVSLNDSYETIAGLFRSEKFSRLPVYENDKDNIVGVINIKDFLFVEDTRNFQVSSLMYKPYFTYEYKKTLELLMEMREKSASLTVVLDEYGAAVGMITLEDLLEELVGEIRDEYDEDEKDLIRSVSDREYLIEGSVKLGDVNDALGLDLESEDYDSIGGYIIGLLDHLPVPGEEVKTREGLTLRVEQMKKNRIGKVRLSISRTSSQEVSDHR</sequence>
<evidence type="ECO:0000313" key="15">
    <source>
        <dbReference type="Proteomes" id="UP000886889"/>
    </source>
</evidence>